<evidence type="ECO:0000313" key="4">
    <source>
        <dbReference type="EMBL" id="ABM93205.1"/>
    </source>
</evidence>
<dbReference type="HOGENOM" id="CLU_003522_4_0_4"/>
<dbReference type="PANTHER" id="PTHR38690">
    <property type="entry name" value="PROTEASE-RELATED"/>
    <property type="match status" value="1"/>
</dbReference>
<evidence type="ECO:0000313" key="5">
    <source>
        <dbReference type="Proteomes" id="UP000000366"/>
    </source>
</evidence>
<reference evidence="4 5" key="1">
    <citation type="journal article" date="2007" name="J. Bacteriol.">
        <title>Whole-genome analysis of the methyl tert-butyl ether-degrading beta-proteobacterium Methylibium petroleiphilum PM1.</title>
        <authorList>
            <person name="Kane S.R."/>
            <person name="Chakicherla A.Y."/>
            <person name="Chain P.S.G."/>
            <person name="Schmidt R."/>
            <person name="Shin M.W."/>
            <person name="Legler T.C."/>
            <person name="Scow K.M."/>
            <person name="Larimer F.W."/>
            <person name="Lucas S.M."/>
            <person name="Richardson P.M."/>
            <person name="Hristova K.R."/>
        </authorList>
    </citation>
    <scope>NUCLEOTIDE SEQUENCE [LARGE SCALE GENOMIC DNA]</scope>
    <source>
        <strain evidence="5">ATCC BAA-1232 / LMG 22953 / PM1</strain>
    </source>
</reference>
<dbReference type="STRING" id="420662.Mpe_A0243"/>
<accession>A2SCB6</accession>
<gene>
    <name evidence="4" type="ordered locus">Mpe_A0243</name>
</gene>
<evidence type="ECO:0000256" key="1">
    <source>
        <dbReference type="SAM" id="MobiDB-lite"/>
    </source>
</evidence>
<feature type="domain" description="YhdP central" evidence="3">
    <location>
        <begin position="68"/>
        <end position="1446"/>
    </location>
</feature>
<protein>
    <submittedName>
        <fullName evidence="4">Putative transmembrane protein</fullName>
    </submittedName>
</protein>
<dbReference type="Pfam" id="PF13116">
    <property type="entry name" value="YhdP"/>
    <property type="match status" value="1"/>
</dbReference>
<dbReference type="Proteomes" id="UP000000366">
    <property type="component" value="Chromosome"/>
</dbReference>
<keyword evidence="5" id="KW-1185">Reference proteome</keyword>
<feature type="transmembrane region" description="Helical" evidence="2">
    <location>
        <begin position="62"/>
        <end position="86"/>
    </location>
</feature>
<dbReference type="PANTHER" id="PTHR38690:SF1">
    <property type="entry name" value="PROTEASE"/>
    <property type="match status" value="1"/>
</dbReference>
<dbReference type="InterPro" id="IPR025263">
    <property type="entry name" value="YhdP_central"/>
</dbReference>
<dbReference type="NCBIfam" id="TIGR02099">
    <property type="entry name" value="YhdP family protein"/>
    <property type="match status" value="1"/>
</dbReference>
<keyword evidence="2 4" id="KW-0812">Transmembrane</keyword>
<feature type="region of interest" description="Disordered" evidence="1">
    <location>
        <begin position="1452"/>
        <end position="1472"/>
    </location>
</feature>
<feature type="region of interest" description="Disordered" evidence="1">
    <location>
        <begin position="30"/>
        <end position="52"/>
    </location>
</feature>
<organism evidence="4 5">
    <name type="scientific">Methylibium petroleiphilum (strain ATCC BAA-1232 / LMG 22953 / PM1)</name>
    <dbReference type="NCBI Taxonomy" id="420662"/>
    <lineage>
        <taxon>Bacteria</taxon>
        <taxon>Pseudomonadati</taxon>
        <taxon>Pseudomonadota</taxon>
        <taxon>Betaproteobacteria</taxon>
        <taxon>Burkholderiales</taxon>
        <taxon>Sphaerotilaceae</taxon>
        <taxon>Methylibium</taxon>
    </lineage>
</organism>
<keyword evidence="2" id="KW-0472">Membrane</keyword>
<proteinExistence type="predicted"/>
<feature type="compositionally biased region" description="Pro residues" evidence="1">
    <location>
        <begin position="31"/>
        <end position="47"/>
    </location>
</feature>
<dbReference type="EMBL" id="CP000555">
    <property type="protein sequence ID" value="ABM93205.1"/>
    <property type="molecule type" value="Genomic_DNA"/>
</dbReference>
<name>A2SCB6_METPP</name>
<feature type="compositionally biased region" description="Low complexity" evidence="1">
    <location>
        <begin position="1461"/>
        <end position="1472"/>
    </location>
</feature>
<dbReference type="eggNOG" id="COG3164">
    <property type="taxonomic scope" value="Bacteria"/>
</dbReference>
<evidence type="ECO:0000256" key="2">
    <source>
        <dbReference type="SAM" id="Phobius"/>
    </source>
</evidence>
<dbReference type="KEGG" id="mpt:Mpe_A0243"/>
<evidence type="ECO:0000259" key="3">
    <source>
        <dbReference type="Pfam" id="PF13116"/>
    </source>
</evidence>
<sequence length="1472" mass="156437">MPATWRAVQSVRRARRACCAPRRPFCHSMPSIPPPAPATVSPPPSVARPPRRRSGLARAGRWGLAGVLLVSSIVIAAWLVLQWAILPRIEHWRPDMEMRVSHALGVPVRIGAIEVTDGGSVWRWARSIELRDVVLYEAPQQDIEPREALRLPSVRAVLSPSSLLPGWDGRWRLRFDQLRVEGARLEVRRDARGRILVAGLESSGPGDEGAATDWFFSQQEFVIQGGTLVWTDELRGAPPLSLDAVDLVVRNGVRRHELRLDATPPAEWGERFSLRGHFTQPLLARPVEGQGGLLARPGDWRRWVGTLYADLPSADIAPLRRQVDLPFDLSRGAGALRAWVEVKNAEPVAATVDLALRDVVLRLAADAEPLAFERIDGRLSGRPPLGDAGGARSGELQARQFGFVTADGLHWPAADATLRWRLDEAGALAGGELRAQRLDLALLAQTLGRLPVGWIGADMHTRVASLAPTGIASEVEARWDGPLVAPLRYRLQASLRGLGLAAAAAAAPAEGASAPAWRPGRPGLQGADIELTASESGGEATLSLSDGALEFPGVFEQPRIALKRLGSRLNWRIDAGAGGAPPRVELRAREVRFANDDAQGEFEATWHTGGEPGRLPGVLELNGRLSDALAPSVARYLPLGLPASVRQYVERAVQAGRASAVNFKVSGDLRQFPFGAPAPTGARPAERAGEFRIAARLEGVRLAYMPGDPGWPGEPGTAAAAGLHPPWPALTDIKGELVFDRQSMELRDLRGRLGTVGSGSFELARVHGGIRNLADNATLVIEGNGSGPLADALRYVNATPVGGWIGGALAKASTGPVQTPIELQLALDIPLLHSERSSVRGSLRLTGNDLRLRPDLPLLANAKARVAFGDTSFSLTGGSARVLGGEASFDGARQADGSLRFNVQGTASADGLRRTSELGPLAAQAGAVLGGQTGYRLALGIVQGQAEWQLSSNLLGLSVDLPAPLRKSADQALPLRVQASLVPESIAAGGGPPRDQLRVELGPEAARVVQAAWWRELGPEGARVLRGGIGVQDAMPQPGEGVAAHLNLPYLDLDAWQKVAETWSGGSGAALAGPGGMGYAPTTVALRAKELVTSGRHLHEVVVGLTRGVAVDDATWRANLDATEFNGYAEYRPPGGARAATEGAGRLHARLSRLSLPKSEADAVSSLLEQASPSVPALDIVIDDFELRGKRLGRVEIEAQNREAEAGETAREWRLSKFRLVTPEAQLNASGRWSAAAPGAAARRRATMDFKLDIADGGALLARLGQGEVVRGAKGQLAGQVSWLGSPLAIDYASLGGQVRVAVEGGQFLQADPGMAKLLGVLSLQSLPRRLLLDFRDVFERGFVFDNITGDVSIAQGVASTRNLRMRGVQAVVLMEGSADVEHETQDLRVWVVPEINAGAASLAVAAINPAVGLGSFVAQWLLRRPIMNAGTREFHVTGPWAEPKVERIERKLGDAVPTDEAASAPASKESP</sequence>
<dbReference type="InterPro" id="IPR011836">
    <property type="entry name" value="YhdP"/>
</dbReference>
<keyword evidence="2" id="KW-1133">Transmembrane helix</keyword>